<dbReference type="RefSeq" id="WP_345236126.1">
    <property type="nucleotide sequence ID" value="NZ_BAABGZ010000023.1"/>
</dbReference>
<reference evidence="2" key="1">
    <citation type="journal article" date="2019" name="Int. J. Syst. Evol. Microbiol.">
        <title>The Global Catalogue of Microorganisms (GCM) 10K type strain sequencing project: providing services to taxonomists for standard genome sequencing and annotation.</title>
        <authorList>
            <consortium name="The Broad Institute Genomics Platform"/>
            <consortium name="The Broad Institute Genome Sequencing Center for Infectious Disease"/>
            <person name="Wu L."/>
            <person name="Ma J."/>
        </authorList>
    </citation>
    <scope>NUCLEOTIDE SEQUENCE [LARGE SCALE GENOMIC DNA]</scope>
    <source>
        <strain evidence="2">JCM 17923</strain>
    </source>
</reference>
<dbReference type="EMBL" id="BAABGZ010000023">
    <property type="protein sequence ID" value="GAA4357535.1"/>
    <property type="molecule type" value="Genomic_DNA"/>
</dbReference>
<dbReference type="Gene3D" id="3.40.50.300">
    <property type="entry name" value="P-loop containing nucleotide triphosphate hydrolases"/>
    <property type="match status" value="1"/>
</dbReference>
<protein>
    <submittedName>
        <fullName evidence="1">Zeta toxin family protein</fullName>
    </submittedName>
</protein>
<evidence type="ECO:0000313" key="2">
    <source>
        <dbReference type="Proteomes" id="UP001501153"/>
    </source>
</evidence>
<dbReference type="Pfam" id="PF13671">
    <property type="entry name" value="AAA_33"/>
    <property type="match status" value="1"/>
</dbReference>
<accession>A0ABP8IEY4</accession>
<proteinExistence type="predicted"/>
<dbReference type="Proteomes" id="UP001501153">
    <property type="component" value="Unassembled WGS sequence"/>
</dbReference>
<dbReference type="SUPFAM" id="SSF52540">
    <property type="entry name" value="P-loop containing nucleoside triphosphate hydrolases"/>
    <property type="match status" value="1"/>
</dbReference>
<sequence>MKTLYLLAGCNGAGKTTAAYALLPGLLDCREFVNADEIARGLSPFQPETVSVQAGRLMLARLRELLAAGETFALETTLATRHYLRFIAEARERGYFVSLLFFWLNSPDLAVGRVKLRVQEGGHSIPEDVIRRRYIGGLQQFFTAYCTAVDSWTFMDNSNGAAQLVASSADGETQVVNEDIWQQLRVTYHV</sequence>
<gene>
    <name evidence="1" type="ORF">GCM10023185_22330</name>
</gene>
<name>A0ABP8IEY4_9BACT</name>
<dbReference type="InterPro" id="IPR027417">
    <property type="entry name" value="P-loop_NTPase"/>
</dbReference>
<keyword evidence="2" id="KW-1185">Reference proteome</keyword>
<dbReference type="PANTHER" id="PTHR39206:SF1">
    <property type="entry name" value="SLL8004 PROTEIN"/>
    <property type="match status" value="1"/>
</dbReference>
<comment type="caution">
    <text evidence="1">The sequence shown here is derived from an EMBL/GenBank/DDBJ whole genome shotgun (WGS) entry which is preliminary data.</text>
</comment>
<organism evidence="1 2">
    <name type="scientific">Hymenobacter saemangeumensis</name>
    <dbReference type="NCBI Taxonomy" id="1084522"/>
    <lineage>
        <taxon>Bacteria</taxon>
        <taxon>Pseudomonadati</taxon>
        <taxon>Bacteroidota</taxon>
        <taxon>Cytophagia</taxon>
        <taxon>Cytophagales</taxon>
        <taxon>Hymenobacteraceae</taxon>
        <taxon>Hymenobacter</taxon>
    </lineage>
</organism>
<dbReference type="PANTHER" id="PTHR39206">
    <property type="entry name" value="SLL8004 PROTEIN"/>
    <property type="match status" value="1"/>
</dbReference>
<evidence type="ECO:0000313" key="1">
    <source>
        <dbReference type="EMBL" id="GAA4357535.1"/>
    </source>
</evidence>